<dbReference type="Proteomes" id="UP000237347">
    <property type="component" value="Unassembled WGS sequence"/>
</dbReference>
<accession>A0AAW0KIY0</accession>
<proteinExistence type="predicted"/>
<evidence type="ECO:0000313" key="1">
    <source>
        <dbReference type="EMBL" id="KAK7839435.1"/>
    </source>
</evidence>
<dbReference type="PANTHER" id="PTHR34126">
    <property type="entry name" value="PEROXISOME BIOGENESIS PROTEIN 22"/>
    <property type="match status" value="1"/>
</dbReference>
<dbReference type="GO" id="GO:0007031">
    <property type="term" value="P:peroxisome organization"/>
    <property type="evidence" value="ECO:0007669"/>
    <property type="project" value="InterPro"/>
</dbReference>
<keyword evidence="2" id="KW-1185">Reference proteome</keyword>
<dbReference type="PANTHER" id="PTHR34126:SF1">
    <property type="entry name" value="PEROXISOME BIOGENESIS PROTEIN 22"/>
    <property type="match status" value="1"/>
</dbReference>
<evidence type="ECO:0000313" key="2">
    <source>
        <dbReference type="Proteomes" id="UP000237347"/>
    </source>
</evidence>
<dbReference type="Pfam" id="PF22978">
    <property type="entry name" value="HAD_Pex22"/>
    <property type="match status" value="1"/>
</dbReference>
<gene>
    <name evidence="1" type="primary">PEX22_0</name>
    <name evidence="1" type="ORF">CFP56_018036</name>
</gene>
<organism evidence="1 2">
    <name type="scientific">Quercus suber</name>
    <name type="common">Cork oak</name>
    <dbReference type="NCBI Taxonomy" id="58331"/>
    <lineage>
        <taxon>Eukaryota</taxon>
        <taxon>Viridiplantae</taxon>
        <taxon>Streptophyta</taxon>
        <taxon>Embryophyta</taxon>
        <taxon>Tracheophyta</taxon>
        <taxon>Spermatophyta</taxon>
        <taxon>Magnoliopsida</taxon>
        <taxon>eudicotyledons</taxon>
        <taxon>Gunneridae</taxon>
        <taxon>Pentapetalae</taxon>
        <taxon>rosids</taxon>
        <taxon>fabids</taxon>
        <taxon>Fagales</taxon>
        <taxon>Fagaceae</taxon>
        <taxon>Quercus</taxon>
    </lineage>
</organism>
<reference evidence="1 2" key="1">
    <citation type="journal article" date="2018" name="Sci. Data">
        <title>The draft genome sequence of cork oak.</title>
        <authorList>
            <person name="Ramos A.M."/>
            <person name="Usie A."/>
            <person name="Barbosa P."/>
            <person name="Barros P.M."/>
            <person name="Capote T."/>
            <person name="Chaves I."/>
            <person name="Simoes F."/>
            <person name="Abreu I."/>
            <person name="Carrasquinho I."/>
            <person name="Faro C."/>
            <person name="Guimaraes J.B."/>
            <person name="Mendonca D."/>
            <person name="Nobrega F."/>
            <person name="Rodrigues L."/>
            <person name="Saibo N.J.M."/>
            <person name="Varela M.C."/>
            <person name="Egas C."/>
            <person name="Matos J."/>
            <person name="Miguel C.M."/>
            <person name="Oliveira M.M."/>
            <person name="Ricardo C.P."/>
            <person name="Goncalves S."/>
        </authorList>
    </citation>
    <scope>NUCLEOTIDE SEQUENCE [LARGE SCALE GENOMIC DNA]</scope>
    <source>
        <strain evidence="2">cv. HL8</strain>
    </source>
</reference>
<dbReference type="EMBL" id="PKMF04000283">
    <property type="protein sequence ID" value="KAK7839435.1"/>
    <property type="molecule type" value="Genomic_DNA"/>
</dbReference>
<sequence>MKDKVLFCSTDNGRLSFVRQLEPDWHVDTNPDTLSQLAKFIRFQLYISPSGSSSRSESNIFNSKSLESFFNEDSL</sequence>
<dbReference type="AlphaFoldDB" id="A0AAW0KIY0"/>
<comment type="caution">
    <text evidence="1">The sequence shown here is derived from an EMBL/GenBank/DDBJ whole genome shotgun (WGS) entry which is preliminary data.</text>
</comment>
<protein>
    <submittedName>
        <fullName evidence="1">Peroxisome biogenesis protein 22</fullName>
    </submittedName>
</protein>
<name>A0AAW0KIY0_QUESU</name>
<dbReference type="InterPro" id="IPR037485">
    <property type="entry name" value="PEX22"/>
</dbReference>